<dbReference type="GO" id="GO:0003677">
    <property type="term" value="F:DNA binding"/>
    <property type="evidence" value="ECO:0007669"/>
    <property type="project" value="InterPro"/>
</dbReference>
<reference evidence="2" key="1">
    <citation type="submission" date="2014-12" db="EMBL/GenBank/DDBJ databases">
        <title>Insight into the proteome of Arion vulgaris.</title>
        <authorList>
            <person name="Aradska J."/>
            <person name="Bulat T."/>
            <person name="Smidak R."/>
            <person name="Sarate P."/>
            <person name="Gangsoo J."/>
            <person name="Sialana F."/>
            <person name="Bilban M."/>
            <person name="Lubec G."/>
        </authorList>
    </citation>
    <scope>NUCLEOTIDE SEQUENCE</scope>
    <source>
        <tissue evidence="2">Skin</tissue>
    </source>
</reference>
<feature type="domain" description="HTH psq-type" evidence="1">
    <location>
        <begin position="28"/>
        <end position="79"/>
    </location>
</feature>
<sequence>FLCLFTNMDSQVKTRKRVIRVQDNLISKRIRKSITLDIKLDVLKRYDRGERTADIERQLGLNESTLRTIRDNAEKIRASVKTVTKLSTFRVTVSRSTIMEKMESMLI</sequence>
<proteinExistence type="predicted"/>
<protein>
    <recommendedName>
        <fullName evidence="1">HTH psq-type domain-containing protein</fullName>
    </recommendedName>
</protein>
<accession>A0A0B6Z2T5</accession>
<dbReference type="InterPro" id="IPR007889">
    <property type="entry name" value="HTH_Psq"/>
</dbReference>
<dbReference type="Pfam" id="PF04218">
    <property type="entry name" value="CENP-B_N"/>
    <property type="match status" value="1"/>
</dbReference>
<organism evidence="2">
    <name type="scientific">Arion vulgaris</name>
    <dbReference type="NCBI Taxonomy" id="1028688"/>
    <lineage>
        <taxon>Eukaryota</taxon>
        <taxon>Metazoa</taxon>
        <taxon>Spiralia</taxon>
        <taxon>Lophotrochozoa</taxon>
        <taxon>Mollusca</taxon>
        <taxon>Gastropoda</taxon>
        <taxon>Heterobranchia</taxon>
        <taxon>Euthyneura</taxon>
        <taxon>Panpulmonata</taxon>
        <taxon>Eupulmonata</taxon>
        <taxon>Stylommatophora</taxon>
        <taxon>Helicina</taxon>
        <taxon>Arionoidea</taxon>
        <taxon>Arionidae</taxon>
        <taxon>Arion</taxon>
    </lineage>
</organism>
<dbReference type="InterPro" id="IPR036388">
    <property type="entry name" value="WH-like_DNA-bd_sf"/>
</dbReference>
<dbReference type="Gene3D" id="1.10.10.10">
    <property type="entry name" value="Winged helix-like DNA-binding domain superfamily/Winged helix DNA-binding domain"/>
    <property type="match status" value="1"/>
</dbReference>
<dbReference type="AlphaFoldDB" id="A0A0B6Z2T5"/>
<evidence type="ECO:0000313" key="2">
    <source>
        <dbReference type="EMBL" id="CEK61980.1"/>
    </source>
</evidence>
<gene>
    <name evidence="2" type="primary">ORF43843</name>
</gene>
<feature type="non-terminal residue" evidence="2">
    <location>
        <position position="1"/>
    </location>
</feature>
<dbReference type="EMBL" id="HACG01015115">
    <property type="protein sequence ID" value="CEK61980.1"/>
    <property type="molecule type" value="Transcribed_RNA"/>
</dbReference>
<feature type="non-terminal residue" evidence="2">
    <location>
        <position position="107"/>
    </location>
</feature>
<name>A0A0B6Z2T5_9EUPU</name>
<evidence type="ECO:0000259" key="1">
    <source>
        <dbReference type="Pfam" id="PF04218"/>
    </source>
</evidence>
<dbReference type="SUPFAM" id="SSF46689">
    <property type="entry name" value="Homeodomain-like"/>
    <property type="match status" value="1"/>
</dbReference>
<dbReference type="InterPro" id="IPR009057">
    <property type="entry name" value="Homeodomain-like_sf"/>
</dbReference>